<comment type="caution">
    <text evidence="1">The sequence shown here is derived from an EMBL/GenBank/DDBJ whole genome shotgun (WGS) entry which is preliminary data.</text>
</comment>
<keyword evidence="2" id="KW-1185">Reference proteome</keyword>
<dbReference type="RefSeq" id="WP_307191288.1">
    <property type="nucleotide sequence ID" value="NZ_JAUSUN010000004.1"/>
</dbReference>
<protein>
    <submittedName>
        <fullName evidence="1">Uncharacterized protein</fullName>
    </submittedName>
</protein>
<accession>A0ABU0FS01</accession>
<evidence type="ECO:0000313" key="2">
    <source>
        <dbReference type="Proteomes" id="UP001242313"/>
    </source>
</evidence>
<name>A0ABU0FS01_9BACI</name>
<dbReference type="Proteomes" id="UP001242313">
    <property type="component" value="Unassembled WGS sequence"/>
</dbReference>
<gene>
    <name evidence="1" type="ORF">J2S25_000879</name>
</gene>
<sequence length="90" mass="10498">MGEKAFEGTILEGRERRYTILNERDIAKYAGKNQADLMNEAIDDVLREVETGREQEGKKPFNSYVVINVDEPYIDEIIAVMKRHGHWEEK</sequence>
<dbReference type="EMBL" id="JAUSUN010000004">
    <property type="protein sequence ID" value="MDQ0412699.1"/>
    <property type="molecule type" value="Genomic_DNA"/>
</dbReference>
<reference evidence="1 2" key="1">
    <citation type="submission" date="2023-07" db="EMBL/GenBank/DDBJ databases">
        <title>Genomic Encyclopedia of Type Strains, Phase IV (KMG-IV): sequencing the most valuable type-strain genomes for metagenomic binning, comparative biology and taxonomic classification.</title>
        <authorList>
            <person name="Goeker M."/>
        </authorList>
    </citation>
    <scope>NUCLEOTIDE SEQUENCE [LARGE SCALE GENOMIC DNA]</scope>
    <source>
        <strain evidence="1 2">DSM 19598</strain>
    </source>
</reference>
<evidence type="ECO:0000313" key="1">
    <source>
        <dbReference type="EMBL" id="MDQ0412699.1"/>
    </source>
</evidence>
<organism evidence="1 2">
    <name type="scientific">Mesobacillus stamsii</name>
    <dbReference type="NCBI Taxonomy" id="225347"/>
    <lineage>
        <taxon>Bacteria</taxon>
        <taxon>Bacillati</taxon>
        <taxon>Bacillota</taxon>
        <taxon>Bacilli</taxon>
        <taxon>Bacillales</taxon>
        <taxon>Bacillaceae</taxon>
        <taxon>Mesobacillus</taxon>
    </lineage>
</organism>
<proteinExistence type="predicted"/>